<evidence type="ECO:0000256" key="1">
    <source>
        <dbReference type="ARBA" id="ARBA00022617"/>
    </source>
</evidence>
<dbReference type="Gene3D" id="1.10.490.10">
    <property type="entry name" value="Globins"/>
    <property type="match status" value="1"/>
</dbReference>
<dbReference type="PROSITE" id="PS01033">
    <property type="entry name" value="GLOBIN"/>
    <property type="match status" value="1"/>
</dbReference>
<evidence type="ECO:0000259" key="5">
    <source>
        <dbReference type="PROSITE" id="PS01033"/>
    </source>
</evidence>
<dbReference type="Proteomes" id="UP000001449">
    <property type="component" value="Chromosome 8"/>
</dbReference>
<reference evidence="6 7" key="1">
    <citation type="journal article" date="2004" name="Science">
        <title>The genome of the diatom Thalassiosira pseudonana: ecology, evolution, and metabolism.</title>
        <authorList>
            <person name="Armbrust E.V."/>
            <person name="Berges J.A."/>
            <person name="Bowler C."/>
            <person name="Green B.R."/>
            <person name="Martinez D."/>
            <person name="Putnam N.H."/>
            <person name="Zhou S."/>
            <person name="Allen A.E."/>
            <person name="Apt K.E."/>
            <person name="Bechner M."/>
            <person name="Brzezinski M.A."/>
            <person name="Chaal B.K."/>
            <person name="Chiovitti A."/>
            <person name="Davis A.K."/>
            <person name="Demarest M.S."/>
            <person name="Detter J.C."/>
            <person name="Glavina T."/>
            <person name="Goodstein D."/>
            <person name="Hadi M.Z."/>
            <person name="Hellsten U."/>
            <person name="Hildebrand M."/>
            <person name="Jenkins B.D."/>
            <person name="Jurka J."/>
            <person name="Kapitonov V.V."/>
            <person name="Kroger N."/>
            <person name="Lau W.W."/>
            <person name="Lane T.W."/>
            <person name="Larimer F.W."/>
            <person name="Lippmeier J.C."/>
            <person name="Lucas S."/>
            <person name="Medina M."/>
            <person name="Montsant A."/>
            <person name="Obornik M."/>
            <person name="Parker M.S."/>
            <person name="Palenik B."/>
            <person name="Pazour G.J."/>
            <person name="Richardson P.M."/>
            <person name="Rynearson T.A."/>
            <person name="Saito M.A."/>
            <person name="Schwartz D.C."/>
            <person name="Thamatrakoln K."/>
            <person name="Valentin K."/>
            <person name="Vardi A."/>
            <person name="Wilkerson F.P."/>
            <person name="Rokhsar D.S."/>
        </authorList>
    </citation>
    <scope>NUCLEOTIDE SEQUENCE [LARGE SCALE GENOMIC DNA]</scope>
    <source>
        <strain evidence="6 7">CCMP1335</strain>
    </source>
</reference>
<evidence type="ECO:0000313" key="6">
    <source>
        <dbReference type="EMBL" id="EED90779.1"/>
    </source>
</evidence>
<dbReference type="PANTHER" id="PTHR43396">
    <property type="entry name" value="FLAVOHEMOPROTEIN"/>
    <property type="match status" value="1"/>
</dbReference>
<dbReference type="AlphaFoldDB" id="B8C6B7"/>
<dbReference type="OMA" id="GRKLMAM"/>
<gene>
    <name evidence="6" type="ORF">THAPSDRAFT_23657</name>
</gene>
<organism evidence="6 7">
    <name type="scientific">Thalassiosira pseudonana</name>
    <name type="common">Marine diatom</name>
    <name type="synonym">Cyclotella nana</name>
    <dbReference type="NCBI Taxonomy" id="35128"/>
    <lineage>
        <taxon>Eukaryota</taxon>
        <taxon>Sar</taxon>
        <taxon>Stramenopiles</taxon>
        <taxon>Ochrophyta</taxon>
        <taxon>Bacillariophyta</taxon>
        <taxon>Coscinodiscophyceae</taxon>
        <taxon>Thalassiosirophycidae</taxon>
        <taxon>Thalassiosirales</taxon>
        <taxon>Thalassiosiraceae</taxon>
        <taxon>Thalassiosira</taxon>
    </lineage>
</organism>
<reference evidence="6 7" key="2">
    <citation type="journal article" date="2008" name="Nature">
        <title>The Phaeodactylum genome reveals the evolutionary history of diatom genomes.</title>
        <authorList>
            <person name="Bowler C."/>
            <person name="Allen A.E."/>
            <person name="Badger J.H."/>
            <person name="Grimwood J."/>
            <person name="Jabbari K."/>
            <person name="Kuo A."/>
            <person name="Maheswari U."/>
            <person name="Martens C."/>
            <person name="Maumus F."/>
            <person name="Otillar R.P."/>
            <person name="Rayko E."/>
            <person name="Salamov A."/>
            <person name="Vandepoele K."/>
            <person name="Beszteri B."/>
            <person name="Gruber A."/>
            <person name="Heijde M."/>
            <person name="Katinka M."/>
            <person name="Mock T."/>
            <person name="Valentin K."/>
            <person name="Verret F."/>
            <person name="Berges J.A."/>
            <person name="Brownlee C."/>
            <person name="Cadoret J.P."/>
            <person name="Chiovitti A."/>
            <person name="Choi C.J."/>
            <person name="Coesel S."/>
            <person name="De Martino A."/>
            <person name="Detter J.C."/>
            <person name="Durkin C."/>
            <person name="Falciatore A."/>
            <person name="Fournet J."/>
            <person name="Haruta M."/>
            <person name="Huysman M.J."/>
            <person name="Jenkins B.D."/>
            <person name="Jiroutova K."/>
            <person name="Jorgensen R.E."/>
            <person name="Joubert Y."/>
            <person name="Kaplan A."/>
            <person name="Kroger N."/>
            <person name="Kroth P.G."/>
            <person name="La Roche J."/>
            <person name="Lindquist E."/>
            <person name="Lommer M."/>
            <person name="Martin-Jezequel V."/>
            <person name="Lopez P.J."/>
            <person name="Lucas S."/>
            <person name="Mangogna M."/>
            <person name="McGinnis K."/>
            <person name="Medlin L.K."/>
            <person name="Montsant A."/>
            <person name="Oudot-Le Secq M.P."/>
            <person name="Napoli C."/>
            <person name="Obornik M."/>
            <person name="Parker M.S."/>
            <person name="Petit J.L."/>
            <person name="Porcel B.M."/>
            <person name="Poulsen N."/>
            <person name="Robison M."/>
            <person name="Rychlewski L."/>
            <person name="Rynearson T.A."/>
            <person name="Schmutz J."/>
            <person name="Shapiro H."/>
            <person name="Siaut M."/>
            <person name="Stanley M."/>
            <person name="Sussman M.R."/>
            <person name="Taylor A.R."/>
            <person name="Vardi A."/>
            <person name="von Dassow P."/>
            <person name="Vyverman W."/>
            <person name="Willis A."/>
            <person name="Wyrwicz L.S."/>
            <person name="Rokhsar D.S."/>
            <person name="Weissenbach J."/>
            <person name="Armbrust E.V."/>
            <person name="Green B.R."/>
            <person name="Van de Peer Y."/>
            <person name="Grigoriev I.V."/>
        </authorList>
    </citation>
    <scope>NUCLEOTIDE SEQUENCE [LARGE SCALE GENOMIC DNA]</scope>
    <source>
        <strain evidence="6 7">CCMP1335</strain>
    </source>
</reference>
<dbReference type="InterPro" id="IPR009050">
    <property type="entry name" value="Globin-like_sf"/>
</dbReference>
<dbReference type="KEGG" id="tps:THAPSDRAFT_23657"/>
<dbReference type="InterPro" id="IPR012292">
    <property type="entry name" value="Globin/Proto"/>
</dbReference>
<sequence length="154" mass="16890">MGLSPEDLSLVQTSWAKVVPIASVAADLFYTKLFELDPELRPLFPSDLADQKKKLMAMISVAVDGLTDLEALVPAVQDLGRRHAKYYKVTSPMFDTVGAALLDTLEKGLGEGWDEEHKEAWTLVYGVLSKTMIDAGEESTASDVDEKKEEEVTA</sequence>
<dbReference type="GO" id="GO:0001666">
    <property type="term" value="P:response to hypoxia"/>
    <property type="evidence" value="ECO:0000318"/>
    <property type="project" value="GO_Central"/>
</dbReference>
<dbReference type="eggNOG" id="KOG3378">
    <property type="taxonomic scope" value="Eukaryota"/>
</dbReference>
<dbReference type="GO" id="GO:0046872">
    <property type="term" value="F:metal ion binding"/>
    <property type="evidence" value="ECO:0007669"/>
    <property type="project" value="UniProtKB-KW"/>
</dbReference>
<keyword evidence="4" id="KW-0813">Transport</keyword>
<name>B8C6B7_THAPS</name>
<proteinExistence type="inferred from homology"/>
<dbReference type="GeneID" id="7443433"/>
<comment type="similarity">
    <text evidence="4">Belongs to the globin family.</text>
</comment>
<feature type="domain" description="Globin" evidence="5">
    <location>
        <begin position="2"/>
        <end position="137"/>
    </location>
</feature>
<keyword evidence="4" id="KW-0561">Oxygen transport</keyword>
<evidence type="ECO:0000256" key="3">
    <source>
        <dbReference type="ARBA" id="ARBA00023004"/>
    </source>
</evidence>
<evidence type="ECO:0000256" key="4">
    <source>
        <dbReference type="RuleBase" id="RU000356"/>
    </source>
</evidence>
<dbReference type="InterPro" id="IPR000971">
    <property type="entry name" value="Globin"/>
</dbReference>
<dbReference type="HOGENOM" id="CLU_003827_13_3_1"/>
<dbReference type="GO" id="GO:0020037">
    <property type="term" value="F:heme binding"/>
    <property type="evidence" value="ECO:0007669"/>
    <property type="project" value="InterPro"/>
</dbReference>
<dbReference type="EMBL" id="CM000644">
    <property type="protein sequence ID" value="EED90779.1"/>
    <property type="molecule type" value="Genomic_DNA"/>
</dbReference>
<dbReference type="GO" id="GO:0019825">
    <property type="term" value="F:oxygen binding"/>
    <property type="evidence" value="ECO:0000318"/>
    <property type="project" value="GO_Central"/>
</dbReference>
<keyword evidence="7" id="KW-1185">Reference proteome</keyword>
<dbReference type="RefSeq" id="XP_002291928.1">
    <property type="nucleotide sequence ID" value="XM_002291892.1"/>
</dbReference>
<dbReference type="GO" id="GO:0015671">
    <property type="term" value="P:oxygen transport"/>
    <property type="evidence" value="ECO:0000318"/>
    <property type="project" value="GO_Central"/>
</dbReference>
<keyword evidence="3" id="KW-0408">Iron</keyword>
<dbReference type="STRING" id="35128.B8C6B7"/>
<dbReference type="CDD" id="cd12131">
    <property type="entry name" value="HGbI-like"/>
    <property type="match status" value="1"/>
</dbReference>
<dbReference type="InParanoid" id="B8C6B7"/>
<accession>B8C6B7</accession>
<keyword evidence="1 4" id="KW-0349">Heme</keyword>
<evidence type="ECO:0000313" key="7">
    <source>
        <dbReference type="Proteomes" id="UP000001449"/>
    </source>
</evidence>
<keyword evidence="2" id="KW-0479">Metal-binding</keyword>
<dbReference type="PaxDb" id="35128-Thaps23657"/>
<dbReference type="Pfam" id="PF00042">
    <property type="entry name" value="Globin"/>
    <property type="match status" value="1"/>
</dbReference>
<dbReference type="GO" id="GO:0005344">
    <property type="term" value="F:oxygen carrier activity"/>
    <property type="evidence" value="ECO:0000318"/>
    <property type="project" value="GO_Central"/>
</dbReference>
<evidence type="ECO:0000256" key="2">
    <source>
        <dbReference type="ARBA" id="ARBA00022723"/>
    </source>
</evidence>
<dbReference type="PANTHER" id="PTHR43396:SF3">
    <property type="entry name" value="FLAVOHEMOPROTEIN"/>
    <property type="match status" value="1"/>
</dbReference>
<dbReference type="SUPFAM" id="SSF46458">
    <property type="entry name" value="Globin-like"/>
    <property type="match status" value="1"/>
</dbReference>
<protein>
    <recommendedName>
        <fullName evidence="5">Globin domain-containing protein</fullName>
    </recommendedName>
</protein>